<reference evidence="3 4" key="1">
    <citation type="submission" date="2020-06" db="EMBL/GenBank/DDBJ databases">
        <title>NJ-3-1, isolated from saline soil.</title>
        <authorList>
            <person name="Cui H.L."/>
            <person name="Shi X."/>
        </authorList>
    </citation>
    <scope>NUCLEOTIDE SEQUENCE [LARGE SCALE GENOMIC DNA]</scope>
    <source>
        <strain evidence="3 4">NJ-3-1</strain>
    </source>
</reference>
<feature type="transmembrane region" description="Helical" evidence="2">
    <location>
        <begin position="876"/>
        <end position="894"/>
    </location>
</feature>
<organism evidence="3 4">
    <name type="scientific">Halorarum salinum</name>
    <dbReference type="NCBI Taxonomy" id="2743089"/>
    <lineage>
        <taxon>Archaea</taxon>
        <taxon>Methanobacteriati</taxon>
        <taxon>Methanobacteriota</taxon>
        <taxon>Stenosarchaea group</taxon>
        <taxon>Halobacteria</taxon>
        <taxon>Halobacteriales</taxon>
        <taxon>Haloferacaceae</taxon>
        <taxon>Halorarum</taxon>
    </lineage>
</organism>
<feature type="region of interest" description="Disordered" evidence="1">
    <location>
        <begin position="814"/>
        <end position="843"/>
    </location>
</feature>
<keyword evidence="2" id="KW-0472">Membrane</keyword>
<dbReference type="EMBL" id="CP058579">
    <property type="protein sequence ID" value="QLG62195.1"/>
    <property type="molecule type" value="Genomic_DNA"/>
</dbReference>
<proteinExistence type="predicted"/>
<evidence type="ECO:0000313" key="3">
    <source>
        <dbReference type="EMBL" id="QLG62195.1"/>
    </source>
</evidence>
<dbReference type="GeneID" id="56037955"/>
<gene>
    <name evidence="3" type="ORF">HUG12_10810</name>
</gene>
<dbReference type="AlphaFoldDB" id="A0A7D5LBK8"/>
<feature type="compositionally biased region" description="Polar residues" evidence="1">
    <location>
        <begin position="422"/>
        <end position="435"/>
    </location>
</feature>
<feature type="transmembrane region" description="Helical" evidence="2">
    <location>
        <begin position="848"/>
        <end position="864"/>
    </location>
</feature>
<dbReference type="Proteomes" id="UP000509626">
    <property type="component" value="Chromosome"/>
</dbReference>
<keyword evidence="2" id="KW-0812">Transmembrane</keyword>
<dbReference type="OrthoDB" id="221478at2157"/>
<feature type="compositionally biased region" description="Gly residues" evidence="1">
    <location>
        <begin position="824"/>
        <end position="835"/>
    </location>
</feature>
<dbReference type="KEGG" id="halu:HUG12_10810"/>
<feature type="compositionally biased region" description="Polar residues" evidence="1">
    <location>
        <begin position="249"/>
        <end position="259"/>
    </location>
</feature>
<evidence type="ECO:0000256" key="1">
    <source>
        <dbReference type="SAM" id="MobiDB-lite"/>
    </source>
</evidence>
<evidence type="ECO:0000256" key="2">
    <source>
        <dbReference type="SAM" id="Phobius"/>
    </source>
</evidence>
<feature type="region of interest" description="Disordered" evidence="1">
    <location>
        <begin position="235"/>
        <end position="284"/>
    </location>
</feature>
<dbReference type="RefSeq" id="WP_179268780.1">
    <property type="nucleotide sequence ID" value="NZ_CP058579.1"/>
</dbReference>
<feature type="transmembrane region" description="Helical" evidence="2">
    <location>
        <begin position="910"/>
        <end position="930"/>
    </location>
</feature>
<accession>A0A7D5LBK8</accession>
<keyword evidence="2" id="KW-1133">Transmembrane helix</keyword>
<feature type="region of interest" description="Disordered" evidence="1">
    <location>
        <begin position="422"/>
        <end position="447"/>
    </location>
</feature>
<sequence length="952" mass="99235">MSARLRQFATIVVALLLVGAPIGPAALVDTAAASTAPPDGFVTLPDSNVHEDLPVGENASLRASDLEGSVMASDHASSLEVVVTTPDRATDYTNGSVVGSGSVALVFRDDTEHEGREVAVPADAIRDSVGYLPKVVHGVHEDGTEWTSQVEARNGLLIFEIPKFSSNTVTFEGETVIEATPAQDGSSYSYDLGNPEAVTAPNVTFTGSTATEWDNESVADVADGGTVSIDVAGDLDPTGPANGDPEVTLTASVPSSTYNPVDDDGSGDAGDNADLAGDTGDGALNPELKVVPTSSGELDSLTVNIESTAGADYGPTVDVYLVNEGPDWTSREGDKIATWSPEWSTGEQEIQLDSSPSVVAGETYALEFVTDSTDGDGSEDLVRIATDTSASDDWITTNDGSGPLGLSAYPDVSLGIAKPVNSATVTDPATGSSAEFGSLEDGETASGALDLSTSSDSLDVAVSGGGTVDVDVALQEHTETRDPAVSINNETLSHSGTLAEGESVTYTGDESWLQDGTNTVTVQVGDDTLSADAPTPQVDLQYSHSSQVEATTQYAANGWEESYDVSHTFADDRETPTLTIPFSTHIYEIREVETSVNGGSWESVSSDRWELQNGTTLLVELDDGDGDGKVDAGDTVAVHASGYKIDVRNGDLTVLDPTTPDDSTLDSEVRLDFRTTGFEIGVAGTWLGDRVHYTYEESWSEADEYVVIDADGDQDLHLPNAQEGDTFRVTTIPLEAEPSSGDVSVHVANPDDPTFTLGPGEVSSSDDVLLRYYGATSGESYELYSVSRGRVLEKSDADAEAVEFSATDGEETFRIRGATSDDSSGGGTGIGGGGSWTQNPPETTLRDAGIVGGWVLLVVLLVAATGRSSVRGRPRWMLVGAVSAGSALLSIEVLRPGSVSGAVAGGVEEIVPLGGLVAFGIAGYSVFSWWQSRREEAATPETEVTFDLGGRR</sequence>
<feature type="compositionally biased region" description="Low complexity" evidence="1">
    <location>
        <begin position="269"/>
        <end position="283"/>
    </location>
</feature>
<protein>
    <submittedName>
        <fullName evidence="3">Uncharacterized protein</fullName>
    </submittedName>
</protein>
<name>A0A7D5LBK8_9EURY</name>
<evidence type="ECO:0000313" key="4">
    <source>
        <dbReference type="Proteomes" id="UP000509626"/>
    </source>
</evidence>
<keyword evidence="4" id="KW-1185">Reference proteome</keyword>